<reference evidence="8" key="1">
    <citation type="journal article" date="2020" name="Stud. Mycol.">
        <title>101 Dothideomycetes genomes: a test case for predicting lifestyles and emergence of pathogens.</title>
        <authorList>
            <person name="Haridas S."/>
            <person name="Albert R."/>
            <person name="Binder M."/>
            <person name="Bloem J."/>
            <person name="Labutti K."/>
            <person name="Salamov A."/>
            <person name="Andreopoulos B."/>
            <person name="Baker S."/>
            <person name="Barry K."/>
            <person name="Bills G."/>
            <person name="Bluhm B."/>
            <person name="Cannon C."/>
            <person name="Castanera R."/>
            <person name="Culley D."/>
            <person name="Daum C."/>
            <person name="Ezra D."/>
            <person name="Gonzalez J."/>
            <person name="Henrissat B."/>
            <person name="Kuo A."/>
            <person name="Liang C."/>
            <person name="Lipzen A."/>
            <person name="Lutzoni F."/>
            <person name="Magnuson J."/>
            <person name="Mondo S."/>
            <person name="Nolan M."/>
            <person name="Ohm R."/>
            <person name="Pangilinan J."/>
            <person name="Park H.-J."/>
            <person name="Ramirez L."/>
            <person name="Alfaro M."/>
            <person name="Sun H."/>
            <person name="Tritt A."/>
            <person name="Yoshinaga Y."/>
            <person name="Zwiers L.-H."/>
            <person name="Turgeon B."/>
            <person name="Goodwin S."/>
            <person name="Spatafora J."/>
            <person name="Crous P."/>
            <person name="Grigoriev I."/>
        </authorList>
    </citation>
    <scope>NUCLEOTIDE SEQUENCE</scope>
    <source>
        <strain evidence="8">CBS 122368</strain>
    </source>
</reference>
<dbReference type="GO" id="GO:0051382">
    <property type="term" value="P:kinetochore assembly"/>
    <property type="evidence" value="ECO:0007669"/>
    <property type="project" value="InterPro"/>
</dbReference>
<comment type="subcellular location">
    <subcellularLocation>
        <location evidence="1">Nucleus</location>
    </subcellularLocation>
</comment>
<dbReference type="GO" id="GO:0003677">
    <property type="term" value="F:DNA binding"/>
    <property type="evidence" value="ECO:0007669"/>
    <property type="project" value="UniProtKB-KW"/>
</dbReference>
<keyword evidence="3" id="KW-0227">DNA damage</keyword>
<keyword evidence="5" id="KW-0234">DNA repair</keyword>
<dbReference type="Gene3D" id="6.10.130.30">
    <property type="match status" value="1"/>
</dbReference>
<dbReference type="PANTHER" id="PTHR28680">
    <property type="entry name" value="CENTROMERE PROTEIN X"/>
    <property type="match status" value="1"/>
</dbReference>
<feature type="region of interest" description="Disordered" evidence="7">
    <location>
        <begin position="1"/>
        <end position="109"/>
    </location>
</feature>
<sequence>MPPKAANPARRKGPAFNPPRPVKPAAQPSTSAKRAPGAPVSRPTGSTKNAATSRNNFRPAATISSDKEQEDDELDELSFPDLDEMMEDAPEDDDRPQRRPPQPSIQPISAPLLTRLLHEHFEDEQTQIQKGAMNLFGSYMSIFVREAIARAKDEREKAAKRGGISDGHLQVEDLEKLAPQLVLDF</sequence>
<evidence type="ECO:0000256" key="2">
    <source>
        <dbReference type="ARBA" id="ARBA00009359"/>
    </source>
</evidence>
<keyword evidence="4" id="KW-0238">DNA-binding</keyword>
<accession>A0A6A6IBZ8</accession>
<feature type="compositionally biased region" description="Polar residues" evidence="7">
    <location>
        <begin position="43"/>
        <end position="56"/>
    </location>
</feature>
<evidence type="ECO:0000313" key="9">
    <source>
        <dbReference type="Proteomes" id="UP000800094"/>
    </source>
</evidence>
<name>A0A6A6IBZ8_9PLEO</name>
<evidence type="ECO:0000256" key="7">
    <source>
        <dbReference type="SAM" id="MobiDB-lite"/>
    </source>
</evidence>
<protein>
    <recommendedName>
        <fullName evidence="10">Centromere protein X</fullName>
    </recommendedName>
</protein>
<dbReference type="Proteomes" id="UP000800094">
    <property type="component" value="Unassembled WGS sequence"/>
</dbReference>
<dbReference type="GO" id="GO:0071821">
    <property type="term" value="C:FANCM-MHF complex"/>
    <property type="evidence" value="ECO:0007669"/>
    <property type="project" value="TreeGrafter"/>
</dbReference>
<evidence type="ECO:0000256" key="5">
    <source>
        <dbReference type="ARBA" id="ARBA00023204"/>
    </source>
</evidence>
<dbReference type="EMBL" id="ML987197">
    <property type="protein sequence ID" value="KAF2247070.1"/>
    <property type="molecule type" value="Genomic_DNA"/>
</dbReference>
<feature type="compositionally biased region" description="Acidic residues" evidence="7">
    <location>
        <begin position="68"/>
        <end position="94"/>
    </location>
</feature>
<dbReference type="GO" id="GO:0000712">
    <property type="term" value="P:resolution of meiotic recombination intermediates"/>
    <property type="evidence" value="ECO:0007669"/>
    <property type="project" value="TreeGrafter"/>
</dbReference>
<gene>
    <name evidence="8" type="ORF">BU26DRAFT_341142</name>
</gene>
<evidence type="ECO:0008006" key="10">
    <source>
        <dbReference type="Google" id="ProtNLM"/>
    </source>
</evidence>
<proteinExistence type="inferred from homology"/>
<keyword evidence="6" id="KW-0539">Nucleus</keyword>
<evidence type="ECO:0000256" key="6">
    <source>
        <dbReference type="ARBA" id="ARBA00023242"/>
    </source>
</evidence>
<dbReference type="RefSeq" id="XP_033682074.1">
    <property type="nucleotide sequence ID" value="XM_033822313.1"/>
</dbReference>
<comment type="similarity">
    <text evidence="2">Belongs to the CENP-X/MHF2 family.</text>
</comment>
<dbReference type="PANTHER" id="PTHR28680:SF1">
    <property type="entry name" value="CENTROMERE PROTEIN X"/>
    <property type="match status" value="1"/>
</dbReference>
<dbReference type="InterPro" id="IPR018552">
    <property type="entry name" value="CENP-X"/>
</dbReference>
<evidence type="ECO:0000256" key="1">
    <source>
        <dbReference type="ARBA" id="ARBA00004123"/>
    </source>
</evidence>
<dbReference type="OrthoDB" id="2500381at2759"/>
<dbReference type="AlphaFoldDB" id="A0A6A6IBZ8"/>
<evidence type="ECO:0000313" key="8">
    <source>
        <dbReference type="EMBL" id="KAF2247070.1"/>
    </source>
</evidence>
<dbReference type="CDD" id="cd22921">
    <property type="entry name" value="HFD_CENP-X"/>
    <property type="match status" value="1"/>
</dbReference>
<organism evidence="8 9">
    <name type="scientific">Trematosphaeria pertusa</name>
    <dbReference type="NCBI Taxonomy" id="390896"/>
    <lineage>
        <taxon>Eukaryota</taxon>
        <taxon>Fungi</taxon>
        <taxon>Dikarya</taxon>
        <taxon>Ascomycota</taxon>
        <taxon>Pezizomycotina</taxon>
        <taxon>Dothideomycetes</taxon>
        <taxon>Pleosporomycetidae</taxon>
        <taxon>Pleosporales</taxon>
        <taxon>Massarineae</taxon>
        <taxon>Trematosphaeriaceae</taxon>
        <taxon>Trematosphaeria</taxon>
    </lineage>
</organism>
<dbReference type="Pfam" id="PF09415">
    <property type="entry name" value="CENP-X"/>
    <property type="match status" value="1"/>
</dbReference>
<keyword evidence="9" id="KW-1185">Reference proteome</keyword>
<dbReference type="GO" id="GO:0006281">
    <property type="term" value="P:DNA repair"/>
    <property type="evidence" value="ECO:0007669"/>
    <property type="project" value="UniProtKB-KW"/>
</dbReference>
<evidence type="ECO:0000256" key="4">
    <source>
        <dbReference type="ARBA" id="ARBA00023125"/>
    </source>
</evidence>
<dbReference type="GeneID" id="54575643"/>
<dbReference type="GO" id="GO:0031297">
    <property type="term" value="P:replication fork processing"/>
    <property type="evidence" value="ECO:0007669"/>
    <property type="project" value="TreeGrafter"/>
</dbReference>
<evidence type="ECO:0000256" key="3">
    <source>
        <dbReference type="ARBA" id="ARBA00022763"/>
    </source>
</evidence>